<dbReference type="PANTHER" id="PTHR47936:SF1">
    <property type="entry name" value="PENTATRICOPEPTIDE REPEAT-CONTAINING PROTEIN GUN1, CHLOROPLASTIC"/>
    <property type="match status" value="1"/>
</dbReference>
<comment type="caution">
    <text evidence="4">The sequence shown here is derived from an EMBL/GenBank/DDBJ whole genome shotgun (WGS) entry which is preliminary data.</text>
</comment>
<dbReference type="NCBIfam" id="TIGR00756">
    <property type="entry name" value="PPR"/>
    <property type="match status" value="4"/>
</dbReference>
<dbReference type="EMBL" id="PKPP01005048">
    <property type="protein sequence ID" value="PWA61675.1"/>
    <property type="molecule type" value="Genomic_DNA"/>
</dbReference>
<dbReference type="PANTHER" id="PTHR47936">
    <property type="entry name" value="PPR_LONG DOMAIN-CONTAINING PROTEIN"/>
    <property type="match status" value="1"/>
</dbReference>
<evidence type="ECO:0000313" key="4">
    <source>
        <dbReference type="EMBL" id="PWA61675.1"/>
    </source>
</evidence>
<reference evidence="4 5" key="1">
    <citation type="journal article" date="2018" name="Mol. Plant">
        <title>The genome of Artemisia annua provides insight into the evolution of Asteraceae family and artemisinin biosynthesis.</title>
        <authorList>
            <person name="Shen Q."/>
            <person name="Zhang L."/>
            <person name="Liao Z."/>
            <person name="Wang S."/>
            <person name="Yan T."/>
            <person name="Shi P."/>
            <person name="Liu M."/>
            <person name="Fu X."/>
            <person name="Pan Q."/>
            <person name="Wang Y."/>
            <person name="Lv Z."/>
            <person name="Lu X."/>
            <person name="Zhang F."/>
            <person name="Jiang W."/>
            <person name="Ma Y."/>
            <person name="Chen M."/>
            <person name="Hao X."/>
            <person name="Li L."/>
            <person name="Tang Y."/>
            <person name="Lv G."/>
            <person name="Zhou Y."/>
            <person name="Sun X."/>
            <person name="Brodelius P.E."/>
            <person name="Rose J.K.C."/>
            <person name="Tang K."/>
        </authorList>
    </citation>
    <scope>NUCLEOTIDE SEQUENCE [LARGE SCALE GENOMIC DNA]</scope>
    <source>
        <strain evidence="5">cv. Huhao1</strain>
        <tissue evidence="4">Leaf</tissue>
    </source>
</reference>
<protein>
    <submittedName>
        <fullName evidence="4">Pentatricopeptide repeat protein</fullName>
    </submittedName>
</protein>
<organism evidence="4 5">
    <name type="scientific">Artemisia annua</name>
    <name type="common">Sweet wormwood</name>
    <dbReference type="NCBI Taxonomy" id="35608"/>
    <lineage>
        <taxon>Eukaryota</taxon>
        <taxon>Viridiplantae</taxon>
        <taxon>Streptophyta</taxon>
        <taxon>Embryophyta</taxon>
        <taxon>Tracheophyta</taxon>
        <taxon>Spermatophyta</taxon>
        <taxon>Magnoliopsida</taxon>
        <taxon>eudicotyledons</taxon>
        <taxon>Gunneridae</taxon>
        <taxon>Pentapetalae</taxon>
        <taxon>asterids</taxon>
        <taxon>campanulids</taxon>
        <taxon>Asterales</taxon>
        <taxon>Asteraceae</taxon>
        <taxon>Asteroideae</taxon>
        <taxon>Anthemideae</taxon>
        <taxon>Artemisiinae</taxon>
        <taxon>Artemisia</taxon>
    </lineage>
</organism>
<dbReference type="FunFam" id="1.25.40.10:FF:000558">
    <property type="entry name" value="Pentatricopeptide repeat-containing protein At5g39710"/>
    <property type="match status" value="1"/>
</dbReference>
<dbReference type="Pfam" id="PF13041">
    <property type="entry name" value="PPR_2"/>
    <property type="match status" value="2"/>
</dbReference>
<dbReference type="Gene3D" id="1.25.40.10">
    <property type="entry name" value="Tetratricopeptide repeat domain"/>
    <property type="match status" value="4"/>
</dbReference>
<dbReference type="GO" id="GO:0010019">
    <property type="term" value="P:chloroplast-nucleus signaling pathway"/>
    <property type="evidence" value="ECO:0007669"/>
    <property type="project" value="TreeGrafter"/>
</dbReference>
<feature type="repeat" description="PPR" evidence="3">
    <location>
        <begin position="230"/>
        <end position="265"/>
    </location>
</feature>
<accession>A0A2U1MK90</accession>
<dbReference type="Proteomes" id="UP000245207">
    <property type="component" value="Unassembled WGS sequence"/>
</dbReference>
<feature type="repeat" description="PPR" evidence="3">
    <location>
        <begin position="266"/>
        <end position="300"/>
    </location>
</feature>
<evidence type="ECO:0000256" key="2">
    <source>
        <dbReference type="ARBA" id="ARBA00022737"/>
    </source>
</evidence>
<dbReference type="InterPro" id="IPR002885">
    <property type="entry name" value="PPR_rpt"/>
</dbReference>
<feature type="repeat" description="PPR" evidence="3">
    <location>
        <begin position="301"/>
        <end position="335"/>
    </location>
</feature>
<name>A0A2U1MK90_ARTAN</name>
<evidence type="ECO:0000256" key="1">
    <source>
        <dbReference type="ARBA" id="ARBA00007626"/>
    </source>
</evidence>
<gene>
    <name evidence="4" type="ORF">CTI12_AA373080</name>
</gene>
<comment type="similarity">
    <text evidence="1">Belongs to the PPR family. P subfamily.</text>
</comment>
<dbReference type="PROSITE" id="PS51375">
    <property type="entry name" value="PPR"/>
    <property type="match status" value="4"/>
</dbReference>
<dbReference type="InterPro" id="IPR011990">
    <property type="entry name" value="TPR-like_helical_dom_sf"/>
</dbReference>
<dbReference type="AlphaFoldDB" id="A0A2U1MK90"/>
<feature type="repeat" description="PPR" evidence="3">
    <location>
        <begin position="195"/>
        <end position="229"/>
    </location>
</feature>
<dbReference type="GO" id="GO:0031930">
    <property type="term" value="P:mitochondria-nucleus signaling pathway"/>
    <property type="evidence" value="ECO:0007669"/>
    <property type="project" value="TreeGrafter"/>
</dbReference>
<dbReference type="GO" id="GO:0009507">
    <property type="term" value="C:chloroplast"/>
    <property type="evidence" value="ECO:0007669"/>
    <property type="project" value="TreeGrafter"/>
</dbReference>
<proteinExistence type="inferred from homology"/>
<evidence type="ECO:0000256" key="3">
    <source>
        <dbReference type="PROSITE-ProRule" id="PRU00708"/>
    </source>
</evidence>
<keyword evidence="2" id="KW-0677">Repeat</keyword>
<evidence type="ECO:0000313" key="5">
    <source>
        <dbReference type="Proteomes" id="UP000245207"/>
    </source>
</evidence>
<keyword evidence="5" id="KW-1185">Reference proteome</keyword>
<dbReference type="Pfam" id="PF01535">
    <property type="entry name" value="PPR"/>
    <property type="match status" value="2"/>
</dbReference>
<sequence length="361" mass="41173">MGMKMILSKSALLFKGNFNTSYFLKTHLSFSQFGVGFGAHNSFLASFIHSNSYTSDHDEHPKSKYQKVTNLDHALYLFDEMSQRRPFLSIIDFTQLLQSVTKMKHFSHSLDMFKQMCAIGVPVNKFTMSIAIKCCCQLHRTNDTFAILAYCFRRCIVPNVFIFSALLDGLILEDRILEAEIFFKKLIKDNICGPNVVMYNTMIKGLCKFGHNDIAIQLLRHIDERGCKPDVVTYSTIIDSLCKDKLIDEAFKLFKEMVFKKGISPNVITYNSLIDGLCKLGRWEEAPKMLQEMLDVGISPNVHTYNILIDAFCKEDKIEEAENLVDIMLERGIVPNIVTYNSLIDGYYLRGEIVGEIASPI</sequence>
<dbReference type="OrthoDB" id="185373at2759"/>